<keyword evidence="6 7" id="KW-0961">Cell wall biogenesis/degradation</keyword>
<comment type="similarity">
    <text evidence="2">Belongs to the YkuD family.</text>
</comment>
<dbReference type="GO" id="GO:0009252">
    <property type="term" value="P:peptidoglycan biosynthetic process"/>
    <property type="evidence" value="ECO:0007669"/>
    <property type="project" value="UniProtKB-UniPathway"/>
</dbReference>
<dbReference type="PANTHER" id="PTHR36699">
    <property type="entry name" value="LD-TRANSPEPTIDASE"/>
    <property type="match status" value="1"/>
</dbReference>
<evidence type="ECO:0000259" key="8">
    <source>
        <dbReference type="PROSITE" id="PS52029"/>
    </source>
</evidence>
<evidence type="ECO:0000313" key="9">
    <source>
        <dbReference type="EMBL" id="SHM31180.1"/>
    </source>
</evidence>
<proteinExistence type="inferred from homology"/>
<dbReference type="GO" id="GO:0071555">
    <property type="term" value="P:cell wall organization"/>
    <property type="evidence" value="ECO:0007669"/>
    <property type="project" value="UniProtKB-UniRule"/>
</dbReference>
<dbReference type="PROSITE" id="PS52029">
    <property type="entry name" value="LD_TPASE"/>
    <property type="match status" value="1"/>
</dbReference>
<dbReference type="EMBL" id="FRCA01000007">
    <property type="protein sequence ID" value="SHM31180.1"/>
    <property type="molecule type" value="Genomic_DNA"/>
</dbReference>
<dbReference type="OrthoDB" id="9809748at2"/>
<reference evidence="9 10" key="1">
    <citation type="submission" date="2016-11" db="EMBL/GenBank/DDBJ databases">
        <authorList>
            <person name="Jaros S."/>
            <person name="Januszkiewicz K."/>
            <person name="Wedrychowicz H."/>
        </authorList>
    </citation>
    <scope>NUCLEOTIDE SEQUENCE [LARGE SCALE GENOMIC DNA]</scope>
    <source>
        <strain evidence="9 10">DSM 4740</strain>
    </source>
</reference>
<dbReference type="SUPFAM" id="SSF141523">
    <property type="entry name" value="L,D-transpeptidase catalytic domain-like"/>
    <property type="match status" value="1"/>
</dbReference>
<dbReference type="InterPro" id="IPR005490">
    <property type="entry name" value="LD_TPept_cat_dom"/>
</dbReference>
<accession>A0A1M7HRX9</accession>
<evidence type="ECO:0000256" key="6">
    <source>
        <dbReference type="ARBA" id="ARBA00023316"/>
    </source>
</evidence>
<dbReference type="Proteomes" id="UP000184123">
    <property type="component" value="Unassembled WGS sequence"/>
</dbReference>
<evidence type="ECO:0000313" key="10">
    <source>
        <dbReference type="Proteomes" id="UP000184123"/>
    </source>
</evidence>
<sequence length="204" mass="22911">MSGITRRRLIQMILGTSLLLPVTGWASTGVMEDLLRRAIVPTSIGEVWVLIDNQQSNLTVYQGNVELARFAPIRFGRGGADLQRVMGDRTTPLGEFHVNRFNYDSKFDIFIGLDYPTPLHARMALESGVYTEYDYDAYFDYYRRHQSPPQDTVLGGYIGIHGVGEGDMNIHRNLNWTDGCVAVTNQEIEQLASLIGVGTRVVIR</sequence>
<organism evidence="9 10">
    <name type="scientific">Halomonas cupida</name>
    <dbReference type="NCBI Taxonomy" id="44933"/>
    <lineage>
        <taxon>Bacteria</taxon>
        <taxon>Pseudomonadati</taxon>
        <taxon>Pseudomonadota</taxon>
        <taxon>Gammaproteobacteria</taxon>
        <taxon>Oceanospirillales</taxon>
        <taxon>Halomonadaceae</taxon>
        <taxon>Halomonas</taxon>
    </lineage>
</organism>
<name>A0A1M7HRX9_9GAMM</name>
<evidence type="ECO:0000256" key="7">
    <source>
        <dbReference type="PROSITE-ProRule" id="PRU01373"/>
    </source>
</evidence>
<evidence type="ECO:0000256" key="1">
    <source>
        <dbReference type="ARBA" id="ARBA00004752"/>
    </source>
</evidence>
<evidence type="ECO:0000256" key="5">
    <source>
        <dbReference type="ARBA" id="ARBA00022984"/>
    </source>
</evidence>
<keyword evidence="4 7" id="KW-0133">Cell shape</keyword>
<evidence type="ECO:0000256" key="3">
    <source>
        <dbReference type="ARBA" id="ARBA00022679"/>
    </source>
</evidence>
<dbReference type="PANTHER" id="PTHR36699:SF1">
    <property type="entry name" value="L,D-TRANSPEPTIDASE YAFK-RELATED"/>
    <property type="match status" value="1"/>
</dbReference>
<evidence type="ECO:0000256" key="4">
    <source>
        <dbReference type="ARBA" id="ARBA00022960"/>
    </source>
</evidence>
<dbReference type="AlphaFoldDB" id="A0A1M7HRX9"/>
<keyword evidence="5 7" id="KW-0573">Peptidoglycan synthesis</keyword>
<dbReference type="CDD" id="cd16913">
    <property type="entry name" value="YkuD_like"/>
    <property type="match status" value="1"/>
</dbReference>
<dbReference type="Gene3D" id="2.40.440.10">
    <property type="entry name" value="L,D-transpeptidase catalytic domain-like"/>
    <property type="match status" value="1"/>
</dbReference>
<dbReference type="GO" id="GO:0008360">
    <property type="term" value="P:regulation of cell shape"/>
    <property type="evidence" value="ECO:0007669"/>
    <property type="project" value="UniProtKB-UniRule"/>
</dbReference>
<protein>
    <submittedName>
        <fullName evidence="9">L,D-transpeptidase catalytic domain</fullName>
    </submittedName>
</protein>
<dbReference type="STRING" id="44933.SAMN05660971_02652"/>
<dbReference type="GO" id="GO:0004180">
    <property type="term" value="F:carboxypeptidase activity"/>
    <property type="evidence" value="ECO:0007669"/>
    <property type="project" value="UniProtKB-ARBA"/>
</dbReference>
<dbReference type="InterPro" id="IPR038063">
    <property type="entry name" value="Transpep_catalytic_dom"/>
</dbReference>
<dbReference type="UniPathway" id="UPA00219"/>
<evidence type="ECO:0000256" key="2">
    <source>
        <dbReference type="ARBA" id="ARBA00005992"/>
    </source>
</evidence>
<feature type="domain" description="L,D-TPase catalytic" evidence="8">
    <location>
        <begin position="47"/>
        <end position="204"/>
    </location>
</feature>
<keyword evidence="3" id="KW-0808">Transferase</keyword>
<feature type="active site" description="Proton donor/acceptor" evidence="7">
    <location>
        <position position="161"/>
    </location>
</feature>
<feature type="active site" description="Nucleophile" evidence="7">
    <location>
        <position position="180"/>
    </location>
</feature>
<comment type="pathway">
    <text evidence="1 7">Cell wall biogenesis; peptidoglycan biosynthesis.</text>
</comment>
<dbReference type="GO" id="GO:0016740">
    <property type="term" value="F:transferase activity"/>
    <property type="evidence" value="ECO:0007669"/>
    <property type="project" value="UniProtKB-KW"/>
</dbReference>
<gene>
    <name evidence="9" type="ORF">SAMN05660971_02652</name>
</gene>
<dbReference type="Pfam" id="PF03734">
    <property type="entry name" value="YkuD"/>
    <property type="match status" value="1"/>
</dbReference>